<keyword evidence="1 2" id="KW-0645">Protease</keyword>
<name>A0ABD1KSF9_9TELE</name>
<dbReference type="CDD" id="cd04280">
    <property type="entry name" value="ZnMc_astacin_like"/>
    <property type="match status" value="1"/>
</dbReference>
<dbReference type="Pfam" id="PF01400">
    <property type="entry name" value="Astacin"/>
    <property type="match status" value="1"/>
</dbReference>
<dbReference type="GO" id="GO:0004222">
    <property type="term" value="F:metalloendopeptidase activity"/>
    <property type="evidence" value="ECO:0007669"/>
    <property type="project" value="UniProtKB-UniRule"/>
</dbReference>
<accession>A0ABD1KSF9</accession>
<dbReference type="PANTHER" id="PTHR10127:SF903">
    <property type="entry name" value="MEPRIN A SUBUNIT"/>
    <property type="match status" value="1"/>
</dbReference>
<gene>
    <name evidence="4" type="ORF">ACEWY4_003847</name>
</gene>
<reference evidence="4 5" key="1">
    <citation type="submission" date="2024-09" db="EMBL/GenBank/DDBJ databases">
        <title>A chromosome-level genome assembly of Gray's grenadier anchovy, Coilia grayii.</title>
        <authorList>
            <person name="Fu Z."/>
        </authorList>
    </citation>
    <scope>NUCLEOTIDE SEQUENCE [LARGE SCALE GENOMIC DNA]</scope>
    <source>
        <strain evidence="4">G4</strain>
        <tissue evidence="4">Muscle</tissue>
    </source>
</reference>
<organism evidence="4 5">
    <name type="scientific">Coilia grayii</name>
    <name type="common">Gray's grenadier anchovy</name>
    <dbReference type="NCBI Taxonomy" id="363190"/>
    <lineage>
        <taxon>Eukaryota</taxon>
        <taxon>Metazoa</taxon>
        <taxon>Chordata</taxon>
        <taxon>Craniata</taxon>
        <taxon>Vertebrata</taxon>
        <taxon>Euteleostomi</taxon>
        <taxon>Actinopterygii</taxon>
        <taxon>Neopterygii</taxon>
        <taxon>Teleostei</taxon>
        <taxon>Clupei</taxon>
        <taxon>Clupeiformes</taxon>
        <taxon>Clupeoidei</taxon>
        <taxon>Engraulidae</taxon>
        <taxon>Coilinae</taxon>
        <taxon>Coilia</taxon>
    </lineage>
</organism>
<dbReference type="SMART" id="SM00235">
    <property type="entry name" value="ZnMc"/>
    <property type="match status" value="1"/>
</dbReference>
<dbReference type="Gene3D" id="3.40.390.10">
    <property type="entry name" value="Collagenase (Catalytic Domain)"/>
    <property type="match status" value="1"/>
</dbReference>
<comment type="caution">
    <text evidence="4">The sequence shown here is derived from an EMBL/GenBank/DDBJ whole genome shotgun (WGS) entry which is preliminary data.</text>
</comment>
<dbReference type="EMBL" id="JBHFQA010000003">
    <property type="protein sequence ID" value="KAL2102086.1"/>
    <property type="molecule type" value="Genomic_DNA"/>
</dbReference>
<protein>
    <recommendedName>
        <fullName evidence="2">Metalloendopeptidase</fullName>
        <ecNumber evidence="2">3.4.24.-</ecNumber>
    </recommendedName>
</protein>
<dbReference type="InterPro" id="IPR006026">
    <property type="entry name" value="Peptidase_Metallo"/>
</dbReference>
<dbReference type="InterPro" id="IPR001506">
    <property type="entry name" value="Peptidase_M12A"/>
</dbReference>
<dbReference type="AlphaFoldDB" id="A0ABD1KSF9"/>
<dbReference type="PROSITE" id="PS51864">
    <property type="entry name" value="ASTACIN"/>
    <property type="match status" value="1"/>
</dbReference>
<dbReference type="SUPFAM" id="SSF55486">
    <property type="entry name" value="Metalloproteases ('zincins'), catalytic domain"/>
    <property type="match status" value="1"/>
</dbReference>
<feature type="binding site" evidence="1">
    <location>
        <position position="64"/>
    </location>
    <ligand>
        <name>Zn(2+)</name>
        <dbReference type="ChEBI" id="CHEBI:29105"/>
        <note>catalytic</note>
    </ligand>
</feature>
<comment type="cofactor">
    <cofactor evidence="1 2">
        <name>Zn(2+)</name>
        <dbReference type="ChEBI" id="CHEBI:29105"/>
    </cofactor>
    <text evidence="1 2">Binds 1 zinc ion per subunit.</text>
</comment>
<keyword evidence="1 2" id="KW-0482">Metalloprotease</keyword>
<evidence type="ECO:0000259" key="3">
    <source>
        <dbReference type="PROSITE" id="PS51864"/>
    </source>
</evidence>
<feature type="binding site" evidence="1">
    <location>
        <position position="60"/>
    </location>
    <ligand>
        <name>Zn(2+)</name>
        <dbReference type="ChEBI" id="CHEBI:29105"/>
        <note>catalytic</note>
    </ligand>
</feature>
<dbReference type="GO" id="GO:0006508">
    <property type="term" value="P:proteolysis"/>
    <property type="evidence" value="ECO:0007669"/>
    <property type="project" value="UniProtKB-KW"/>
</dbReference>
<dbReference type="InterPro" id="IPR034035">
    <property type="entry name" value="Astacin-like_dom"/>
</dbReference>
<dbReference type="GO" id="GO:0008270">
    <property type="term" value="F:zinc ion binding"/>
    <property type="evidence" value="ECO:0007669"/>
    <property type="project" value="UniProtKB-UniRule"/>
</dbReference>
<proteinExistence type="predicted"/>
<keyword evidence="1 2" id="KW-0862">Zinc</keyword>
<keyword evidence="1 2" id="KW-0378">Hydrolase</keyword>
<sequence length="234" mass="27429">MAVEQFRLKTCVDFKIRDTEPHYILVKKHYGCYSLVGNQEIADQVLSVGDGCDTVDTIEHEFLHALGFWHEHTRPDRDDHIVVMWNNIQTDQQHNFVKQTFAESTTQGTEYDYKSVMHYDKNAFSNGQGETMVTVLPEFQDIIGQRQEMSPTDVLELNSLYGCSKCSFFFFIIQHIYKCDLIRQNESKVTDSNFKIQANFGKKCVFFLMFIKQKVFKDHLCKYDEPDNYVKVKI</sequence>
<evidence type="ECO:0000256" key="1">
    <source>
        <dbReference type="PROSITE-ProRule" id="PRU01211"/>
    </source>
</evidence>
<feature type="domain" description="Peptidase M12A" evidence="3">
    <location>
        <begin position="1"/>
        <end position="164"/>
    </location>
</feature>
<dbReference type="PANTHER" id="PTHR10127">
    <property type="entry name" value="DISCOIDIN, CUB, EGF, LAMININ , AND ZINC METALLOPROTEASE DOMAIN CONTAINING"/>
    <property type="match status" value="1"/>
</dbReference>
<keyword evidence="1 2" id="KW-0479">Metal-binding</keyword>
<dbReference type="EC" id="3.4.24.-" evidence="2"/>
<evidence type="ECO:0000313" key="5">
    <source>
        <dbReference type="Proteomes" id="UP001591681"/>
    </source>
</evidence>
<dbReference type="Proteomes" id="UP001591681">
    <property type="component" value="Unassembled WGS sequence"/>
</dbReference>
<evidence type="ECO:0000313" key="4">
    <source>
        <dbReference type="EMBL" id="KAL2102086.1"/>
    </source>
</evidence>
<keyword evidence="5" id="KW-1185">Reference proteome</keyword>
<comment type="caution">
    <text evidence="1">Lacks conserved residue(s) required for the propagation of feature annotation.</text>
</comment>
<feature type="binding site" evidence="1">
    <location>
        <position position="70"/>
    </location>
    <ligand>
        <name>Zn(2+)</name>
        <dbReference type="ChEBI" id="CHEBI:29105"/>
        <note>catalytic</note>
    </ligand>
</feature>
<dbReference type="PRINTS" id="PR00480">
    <property type="entry name" value="ASTACIN"/>
</dbReference>
<feature type="active site" evidence="1">
    <location>
        <position position="61"/>
    </location>
</feature>
<dbReference type="InterPro" id="IPR024079">
    <property type="entry name" value="MetalloPept_cat_dom_sf"/>
</dbReference>
<evidence type="ECO:0000256" key="2">
    <source>
        <dbReference type="RuleBase" id="RU361183"/>
    </source>
</evidence>